<evidence type="ECO:0000256" key="4">
    <source>
        <dbReference type="ARBA" id="ARBA00023157"/>
    </source>
</evidence>
<dbReference type="InterPro" id="IPR043504">
    <property type="entry name" value="Peptidase_S1_PA_chymotrypsin"/>
</dbReference>
<dbReference type="InterPro" id="IPR001314">
    <property type="entry name" value="Peptidase_S1A"/>
</dbReference>
<evidence type="ECO:0000256" key="1">
    <source>
        <dbReference type="ARBA" id="ARBA00022670"/>
    </source>
</evidence>
<name>A0A0B6Z5V6_9EUPU</name>
<sequence length="269" mass="30217">MNINLGCRRFVMYYLILLVAFGTCHVNGRSKRVVNGDPVEIGHIPHQASLQWWNGANWAHMCGGTLIAVNKVLTAAHCVNIIRPSLMRVGLGWVCFSEPSGFEQNFYIHEIFIHSNYSPKIDGFPNDIAVVTLSKNATINKYVNVVQIMPQEYEGSLEEMTCHISGWGQSYQIAHADDILRETNVKKINKTLCSTMYANVKKAQILDSHICVFQNSKSTCNGDSGGPLICNSFLVGVLSWGIKTCNGHFPSVYVLIFNFYNWIWNPHQT</sequence>
<evidence type="ECO:0000256" key="5">
    <source>
        <dbReference type="RuleBase" id="RU363034"/>
    </source>
</evidence>
<keyword evidence="1 5" id="KW-0645">Protease</keyword>
<evidence type="ECO:0000256" key="2">
    <source>
        <dbReference type="ARBA" id="ARBA00022801"/>
    </source>
</evidence>
<keyword evidence="6" id="KW-0732">Signal</keyword>
<evidence type="ECO:0000256" key="6">
    <source>
        <dbReference type="SAM" id="SignalP"/>
    </source>
</evidence>
<proteinExistence type="predicted"/>
<dbReference type="PROSITE" id="PS00135">
    <property type="entry name" value="TRYPSIN_SER"/>
    <property type="match status" value="1"/>
</dbReference>
<reference evidence="8" key="1">
    <citation type="submission" date="2014-12" db="EMBL/GenBank/DDBJ databases">
        <title>Insight into the proteome of Arion vulgaris.</title>
        <authorList>
            <person name="Aradska J."/>
            <person name="Bulat T."/>
            <person name="Smidak R."/>
            <person name="Sarate P."/>
            <person name="Gangsoo J."/>
            <person name="Sialana F."/>
            <person name="Bilban M."/>
            <person name="Lubec G."/>
        </authorList>
    </citation>
    <scope>NUCLEOTIDE SEQUENCE</scope>
    <source>
        <tissue evidence="8">Skin</tissue>
    </source>
</reference>
<protein>
    <recommendedName>
        <fullName evidence="7">Peptidase S1 domain-containing protein</fullName>
    </recommendedName>
</protein>
<dbReference type="PRINTS" id="PR00722">
    <property type="entry name" value="CHYMOTRYPSIN"/>
</dbReference>
<dbReference type="AlphaFoldDB" id="A0A0B6Z5V6"/>
<keyword evidence="2 5" id="KW-0378">Hydrolase</keyword>
<accession>A0A0B6Z5V6</accession>
<gene>
    <name evidence="8" type="primary">ORF47120</name>
</gene>
<dbReference type="SUPFAM" id="SSF50494">
    <property type="entry name" value="Trypsin-like serine proteases"/>
    <property type="match status" value="1"/>
</dbReference>
<keyword evidence="4" id="KW-1015">Disulfide bond</keyword>
<dbReference type="PROSITE" id="PS00134">
    <property type="entry name" value="TRYPSIN_HIS"/>
    <property type="match status" value="1"/>
</dbReference>
<dbReference type="PROSITE" id="PS50240">
    <property type="entry name" value="TRYPSIN_DOM"/>
    <property type="match status" value="1"/>
</dbReference>
<dbReference type="Pfam" id="PF00089">
    <property type="entry name" value="Trypsin"/>
    <property type="match status" value="1"/>
</dbReference>
<feature type="signal peptide" evidence="6">
    <location>
        <begin position="1"/>
        <end position="28"/>
    </location>
</feature>
<dbReference type="CDD" id="cd00190">
    <property type="entry name" value="Tryp_SPc"/>
    <property type="match status" value="1"/>
</dbReference>
<evidence type="ECO:0000256" key="3">
    <source>
        <dbReference type="ARBA" id="ARBA00022825"/>
    </source>
</evidence>
<dbReference type="EMBL" id="HACG01016225">
    <property type="protein sequence ID" value="CEK63090.1"/>
    <property type="molecule type" value="Transcribed_RNA"/>
</dbReference>
<evidence type="ECO:0000259" key="7">
    <source>
        <dbReference type="PROSITE" id="PS50240"/>
    </source>
</evidence>
<dbReference type="PANTHER" id="PTHR24264:SF58">
    <property type="entry name" value="SI:DKEY-33M11.8-RELATED"/>
    <property type="match status" value="1"/>
</dbReference>
<dbReference type="GO" id="GO:0004252">
    <property type="term" value="F:serine-type endopeptidase activity"/>
    <property type="evidence" value="ECO:0007669"/>
    <property type="project" value="InterPro"/>
</dbReference>
<dbReference type="FunFam" id="2.40.10.10:FF:000036">
    <property type="entry name" value="Trypsin beta"/>
    <property type="match status" value="1"/>
</dbReference>
<evidence type="ECO:0000313" key="8">
    <source>
        <dbReference type="EMBL" id="CEK63090.1"/>
    </source>
</evidence>
<dbReference type="InterPro" id="IPR001254">
    <property type="entry name" value="Trypsin_dom"/>
</dbReference>
<dbReference type="SMART" id="SM00020">
    <property type="entry name" value="Tryp_SPc"/>
    <property type="match status" value="1"/>
</dbReference>
<dbReference type="Gene3D" id="2.40.10.10">
    <property type="entry name" value="Trypsin-like serine proteases"/>
    <property type="match status" value="1"/>
</dbReference>
<keyword evidence="3 5" id="KW-0720">Serine protease</keyword>
<dbReference type="InterPro" id="IPR009003">
    <property type="entry name" value="Peptidase_S1_PA"/>
</dbReference>
<dbReference type="GO" id="GO:0006508">
    <property type="term" value="P:proteolysis"/>
    <property type="evidence" value="ECO:0007669"/>
    <property type="project" value="UniProtKB-KW"/>
</dbReference>
<dbReference type="InterPro" id="IPR050127">
    <property type="entry name" value="Serine_Proteases_S1"/>
</dbReference>
<dbReference type="InterPro" id="IPR033116">
    <property type="entry name" value="TRYPSIN_SER"/>
</dbReference>
<organism evidence="8">
    <name type="scientific">Arion vulgaris</name>
    <dbReference type="NCBI Taxonomy" id="1028688"/>
    <lineage>
        <taxon>Eukaryota</taxon>
        <taxon>Metazoa</taxon>
        <taxon>Spiralia</taxon>
        <taxon>Lophotrochozoa</taxon>
        <taxon>Mollusca</taxon>
        <taxon>Gastropoda</taxon>
        <taxon>Heterobranchia</taxon>
        <taxon>Euthyneura</taxon>
        <taxon>Panpulmonata</taxon>
        <taxon>Eupulmonata</taxon>
        <taxon>Stylommatophora</taxon>
        <taxon>Helicina</taxon>
        <taxon>Arionoidea</taxon>
        <taxon>Arionidae</taxon>
        <taxon>Arion</taxon>
    </lineage>
</organism>
<feature type="domain" description="Peptidase S1" evidence="7">
    <location>
        <begin position="33"/>
        <end position="268"/>
    </location>
</feature>
<dbReference type="InterPro" id="IPR018114">
    <property type="entry name" value="TRYPSIN_HIS"/>
</dbReference>
<feature type="chain" id="PRO_5002112102" description="Peptidase S1 domain-containing protein" evidence="6">
    <location>
        <begin position="29"/>
        <end position="269"/>
    </location>
</feature>
<dbReference type="PANTHER" id="PTHR24264">
    <property type="entry name" value="TRYPSIN-RELATED"/>
    <property type="match status" value="1"/>
</dbReference>
<dbReference type="GO" id="GO:0005615">
    <property type="term" value="C:extracellular space"/>
    <property type="evidence" value="ECO:0007669"/>
    <property type="project" value="TreeGrafter"/>
</dbReference>